<gene>
    <name evidence="2" type="ORF">MSPICULIGERA_LOCUS18630</name>
</gene>
<accession>A0AA36D3H7</accession>
<feature type="non-terminal residue" evidence="2">
    <location>
        <position position="1"/>
    </location>
</feature>
<comment type="caution">
    <text evidence="2">The sequence shown here is derived from an EMBL/GenBank/DDBJ whole genome shotgun (WGS) entry which is preliminary data.</text>
</comment>
<reference evidence="2" key="1">
    <citation type="submission" date="2023-06" db="EMBL/GenBank/DDBJ databases">
        <authorList>
            <person name="Delattre M."/>
        </authorList>
    </citation>
    <scope>NUCLEOTIDE SEQUENCE</scope>
    <source>
        <strain evidence="2">AF72</strain>
    </source>
</reference>
<evidence type="ECO:0000313" key="2">
    <source>
        <dbReference type="EMBL" id="CAJ0580432.1"/>
    </source>
</evidence>
<organism evidence="2 3">
    <name type="scientific">Mesorhabditis spiculigera</name>
    <dbReference type="NCBI Taxonomy" id="96644"/>
    <lineage>
        <taxon>Eukaryota</taxon>
        <taxon>Metazoa</taxon>
        <taxon>Ecdysozoa</taxon>
        <taxon>Nematoda</taxon>
        <taxon>Chromadorea</taxon>
        <taxon>Rhabditida</taxon>
        <taxon>Rhabditina</taxon>
        <taxon>Rhabditomorpha</taxon>
        <taxon>Rhabditoidea</taxon>
        <taxon>Rhabditidae</taxon>
        <taxon>Mesorhabditinae</taxon>
        <taxon>Mesorhabditis</taxon>
    </lineage>
</organism>
<protein>
    <submittedName>
        <fullName evidence="2">Uncharacterized protein</fullName>
    </submittedName>
</protein>
<name>A0AA36D3H7_9BILA</name>
<evidence type="ECO:0000256" key="1">
    <source>
        <dbReference type="SAM" id="MobiDB-lite"/>
    </source>
</evidence>
<feature type="region of interest" description="Disordered" evidence="1">
    <location>
        <begin position="153"/>
        <end position="190"/>
    </location>
</feature>
<evidence type="ECO:0000313" key="3">
    <source>
        <dbReference type="Proteomes" id="UP001177023"/>
    </source>
</evidence>
<dbReference type="Proteomes" id="UP001177023">
    <property type="component" value="Unassembled WGS sequence"/>
</dbReference>
<dbReference type="AlphaFoldDB" id="A0AA36D3H7"/>
<keyword evidence="3" id="KW-1185">Reference proteome</keyword>
<dbReference type="EMBL" id="CATQJA010002659">
    <property type="protein sequence ID" value="CAJ0580432.1"/>
    <property type="molecule type" value="Genomic_DNA"/>
</dbReference>
<proteinExistence type="predicted"/>
<sequence length="190" mass="21606">MGDKKRQQREGHSSEYEITGVLATGTGWPVGPRDQWPLDTKATEMIKVSWKPSWYETTVLDTRQRALLKDSDAVVLGPAVENGRDIHSSDALWLLQKKDRVVWMVNYGLLRQRFSNALLEYYEKRAELVHVEEAESDLESWIDDAPTLHKGYLSDDDLSGNEENLPLERLFARPPSAQPQSGLGDMAPKR</sequence>